<accession>A0A673C0L2</accession>
<dbReference type="InParanoid" id="A0A673C0L2"/>
<dbReference type="Ensembl" id="ENSSORT00005047623.1">
    <property type="protein sequence ID" value="ENSSORP00005046462.1"/>
    <property type="gene ID" value="ENSSORG00005021271.1"/>
</dbReference>
<reference evidence="1" key="1">
    <citation type="submission" date="2019-06" db="EMBL/GenBank/DDBJ databases">
        <authorList>
            <consortium name="Wellcome Sanger Institute Data Sharing"/>
        </authorList>
    </citation>
    <scope>NUCLEOTIDE SEQUENCE [LARGE SCALE GENOMIC DNA]</scope>
</reference>
<reference evidence="1" key="3">
    <citation type="submission" date="2025-09" db="UniProtKB">
        <authorList>
            <consortium name="Ensembl"/>
        </authorList>
    </citation>
    <scope>IDENTIFICATION</scope>
</reference>
<evidence type="ECO:0000313" key="1">
    <source>
        <dbReference type="Ensembl" id="ENSSORP00005046462.1"/>
    </source>
</evidence>
<keyword evidence="2" id="KW-1185">Reference proteome</keyword>
<evidence type="ECO:0000313" key="2">
    <source>
        <dbReference type="Proteomes" id="UP000472271"/>
    </source>
</evidence>
<name>A0A673C0L2_9TELE</name>
<proteinExistence type="predicted"/>
<sequence>MGTLGQWIRKMKMASRLTNAHIMQKRMMPRHRRNVPPPPAGTTIAGPLNTNEPLHAPPPPGCWLCCSVLFNQQLDILGNQLKVWTYFQYGLQPLLLINNYVVLGEMFVVSLDLTCANVMT</sequence>
<dbReference type="AlphaFoldDB" id="A0A673C0L2"/>
<dbReference type="Proteomes" id="UP000472271">
    <property type="component" value="Chromosome 7"/>
</dbReference>
<organism evidence="1 2">
    <name type="scientific">Sphaeramia orbicularis</name>
    <name type="common">orbiculate cardinalfish</name>
    <dbReference type="NCBI Taxonomy" id="375764"/>
    <lineage>
        <taxon>Eukaryota</taxon>
        <taxon>Metazoa</taxon>
        <taxon>Chordata</taxon>
        <taxon>Craniata</taxon>
        <taxon>Vertebrata</taxon>
        <taxon>Euteleostomi</taxon>
        <taxon>Actinopterygii</taxon>
        <taxon>Neopterygii</taxon>
        <taxon>Teleostei</taxon>
        <taxon>Neoteleostei</taxon>
        <taxon>Acanthomorphata</taxon>
        <taxon>Gobiaria</taxon>
        <taxon>Kurtiformes</taxon>
        <taxon>Apogonoidei</taxon>
        <taxon>Apogonidae</taxon>
        <taxon>Apogoninae</taxon>
        <taxon>Sphaeramia</taxon>
    </lineage>
</organism>
<reference evidence="1" key="2">
    <citation type="submission" date="2025-08" db="UniProtKB">
        <authorList>
            <consortium name="Ensembl"/>
        </authorList>
    </citation>
    <scope>IDENTIFICATION</scope>
</reference>
<protein>
    <submittedName>
        <fullName evidence="1">Uncharacterized protein</fullName>
    </submittedName>
</protein>